<organism evidence="1 2">
    <name type="scientific">Methylobacterium indicum</name>
    <dbReference type="NCBI Taxonomy" id="1775910"/>
    <lineage>
        <taxon>Bacteria</taxon>
        <taxon>Pseudomonadati</taxon>
        <taxon>Pseudomonadota</taxon>
        <taxon>Alphaproteobacteria</taxon>
        <taxon>Hyphomicrobiales</taxon>
        <taxon>Methylobacteriaceae</taxon>
        <taxon>Methylobacterium</taxon>
    </lineage>
</organism>
<dbReference type="KEGG" id="mind:mvi_20170"/>
<dbReference type="EMBL" id="AP024145">
    <property type="protein sequence ID" value="BCM83556.1"/>
    <property type="molecule type" value="Genomic_DNA"/>
</dbReference>
<dbReference type="Proteomes" id="UP000663508">
    <property type="component" value="Chromosome"/>
</dbReference>
<dbReference type="AlphaFoldDB" id="A0A8H9C664"/>
<name>A0A8H9C664_9HYPH</name>
<dbReference type="RefSeq" id="WP_207182544.1">
    <property type="nucleotide sequence ID" value="NZ_AP024145.1"/>
</dbReference>
<protein>
    <submittedName>
        <fullName evidence="1">Uncharacterized protein</fullName>
    </submittedName>
</protein>
<evidence type="ECO:0000313" key="2">
    <source>
        <dbReference type="Proteomes" id="UP000663508"/>
    </source>
</evidence>
<accession>A0A8H9C664</accession>
<proteinExistence type="predicted"/>
<evidence type="ECO:0000313" key="1">
    <source>
        <dbReference type="EMBL" id="BCM83556.1"/>
    </source>
</evidence>
<sequence>MTKRKVATPTAALAAYDAARAAHDTADDELEMAIERCSEIPTGDNSPDAQAAHAFRSDCAERERTARAALDTAYRGVERFLSHRDETVAEMRERLGL</sequence>
<reference evidence="1" key="1">
    <citation type="submission" date="2020-11" db="EMBL/GenBank/DDBJ databases">
        <title>Complete genome sequence of a novel pathogenic Methylobacterium strain isolated from rice in Vietnam.</title>
        <authorList>
            <person name="Lai K."/>
            <person name="Okazaki S."/>
            <person name="Higashi K."/>
            <person name="Mori H."/>
            <person name="Toyoda A."/>
            <person name="Kurokawa K."/>
        </authorList>
    </citation>
    <scope>NUCLEOTIDE SEQUENCE</scope>
    <source>
        <strain evidence="1">VL1</strain>
    </source>
</reference>
<gene>
    <name evidence="1" type="ORF">mvi_20170</name>
</gene>